<organism evidence="1 2">
    <name type="scientific">Archangium violaceum Cb vi76</name>
    <dbReference type="NCBI Taxonomy" id="1406225"/>
    <lineage>
        <taxon>Bacteria</taxon>
        <taxon>Pseudomonadati</taxon>
        <taxon>Myxococcota</taxon>
        <taxon>Myxococcia</taxon>
        <taxon>Myxococcales</taxon>
        <taxon>Cystobacterineae</taxon>
        <taxon>Archangiaceae</taxon>
        <taxon>Archangium</taxon>
    </lineage>
</organism>
<gene>
    <name evidence="1" type="ORF">Q664_15530</name>
</gene>
<reference evidence="1 2" key="1">
    <citation type="submission" date="2014-07" db="EMBL/GenBank/DDBJ databases">
        <title>Draft Genome Sequence of Gephyronic Acid Producer, Cystobacter violaceus Strain Cb vi76.</title>
        <authorList>
            <person name="Stevens D.C."/>
            <person name="Young J."/>
            <person name="Carmichael R."/>
            <person name="Tan J."/>
            <person name="Taylor R.E."/>
        </authorList>
    </citation>
    <scope>NUCLEOTIDE SEQUENCE [LARGE SCALE GENOMIC DNA]</scope>
    <source>
        <strain evidence="1 2">Cb vi76</strain>
    </source>
</reference>
<proteinExistence type="predicted"/>
<name>A0A084SVC6_9BACT</name>
<comment type="caution">
    <text evidence="1">The sequence shown here is derived from an EMBL/GenBank/DDBJ whole genome shotgun (WGS) entry which is preliminary data.</text>
</comment>
<dbReference type="AlphaFoldDB" id="A0A084SVC6"/>
<accession>A0A084SVC6</accession>
<evidence type="ECO:0000313" key="1">
    <source>
        <dbReference type="EMBL" id="KFA92411.1"/>
    </source>
</evidence>
<dbReference type="EMBL" id="JPMI01000096">
    <property type="protein sequence ID" value="KFA92411.1"/>
    <property type="molecule type" value="Genomic_DNA"/>
</dbReference>
<sequence length="546" mass="60690">MVRLFVKRGARGAVIALALLAVLGAVALVWRRPAYDPLAQARAAGMRIENREAPIPSMCYTKTDGVANPCWTCHTGGVGLNGMDDAALQSEYAFSDVGMTNHWTNLFADRSAAVAGISDEEVLAYIREDNYTPLREALEGLEGYPGYTPDLDFAKGFDEDGFARDGSGWRALRYKPFLGTFWPTNGSTDDVFVRLPPAFQRDAAGRPSRDVYRINLSILEAAMTAEPTESRPEKLRRTVEPLDERLAGVDLNRDGQLSEGVTELIGLPATYAGGAGEEPVATNVYPGGTEFLHSVRYVDPDEPTLLSTRMKELRYMRKVQGSDTWRTLNVYEEEKDKKMRGLLPVYAGTPDVGLLNDFGWQLQGFIEDAEGRLRLQTMEEHLHCMGCHGNLGVTVDQTFAFVRKVPGREGWRYQDLRGMKDVPQRGHSNPEVLTYFQRVKGGDEFRANEELLTRFFPGGVLDEATVRRSAKGGDKDLAFLVSPSRERALALDKAYLALVREQSFSKGRDTLLAPPRNVHQTLENGSTGLEDAGRIYTDGRLHLDWE</sequence>
<protein>
    <submittedName>
        <fullName evidence="1">Uncharacterized protein</fullName>
    </submittedName>
</protein>
<evidence type="ECO:0000313" key="2">
    <source>
        <dbReference type="Proteomes" id="UP000028547"/>
    </source>
</evidence>
<dbReference type="RefSeq" id="WP_043395083.1">
    <property type="nucleotide sequence ID" value="NZ_JPMI01000096.1"/>
</dbReference>
<dbReference type="Proteomes" id="UP000028547">
    <property type="component" value="Unassembled WGS sequence"/>
</dbReference>